<proteinExistence type="predicted"/>
<dbReference type="Proteomes" id="UP000602198">
    <property type="component" value="Unassembled WGS sequence"/>
</dbReference>
<comment type="caution">
    <text evidence="1">The sequence shown here is derived from an EMBL/GenBank/DDBJ whole genome shotgun (WGS) entry which is preliminary data.</text>
</comment>
<evidence type="ECO:0000313" key="1">
    <source>
        <dbReference type="EMBL" id="MBL1077991.1"/>
    </source>
</evidence>
<evidence type="ECO:0000313" key="2">
    <source>
        <dbReference type="Proteomes" id="UP000602198"/>
    </source>
</evidence>
<gene>
    <name evidence="1" type="ORF">JK358_26660</name>
</gene>
<keyword evidence="2" id="KW-1185">Reference proteome</keyword>
<reference evidence="1 2" key="1">
    <citation type="submission" date="2021-01" db="EMBL/GenBank/DDBJ databases">
        <title>WGS of actinomycetes isolated from Thailand.</title>
        <authorList>
            <person name="Thawai C."/>
        </authorList>
    </citation>
    <scope>NUCLEOTIDE SEQUENCE [LARGE SCALE GENOMIC DNA]</scope>
    <source>
        <strain evidence="1 2">LPG 2</strain>
    </source>
</reference>
<dbReference type="RefSeq" id="WP_201952262.1">
    <property type="nucleotide sequence ID" value="NZ_JAERRJ010000010.1"/>
</dbReference>
<name>A0ABS1MCH1_9NOCA</name>
<sequence>MNTLSGQQYSAIVMDPDRLAAVRPRIAVALVATKSELLSGLALLGMELPDGRMVLSYRNQIVDREKFARLESTLSGDALEEFVTLLGHRWDL</sequence>
<dbReference type="EMBL" id="JAERRJ010000010">
    <property type="protein sequence ID" value="MBL1077991.1"/>
    <property type="molecule type" value="Genomic_DNA"/>
</dbReference>
<organism evidence="1 2">
    <name type="scientific">Nocardia acididurans</name>
    <dbReference type="NCBI Taxonomy" id="2802282"/>
    <lineage>
        <taxon>Bacteria</taxon>
        <taxon>Bacillati</taxon>
        <taxon>Actinomycetota</taxon>
        <taxon>Actinomycetes</taxon>
        <taxon>Mycobacteriales</taxon>
        <taxon>Nocardiaceae</taxon>
        <taxon>Nocardia</taxon>
    </lineage>
</organism>
<accession>A0ABS1MCH1</accession>
<protein>
    <submittedName>
        <fullName evidence="1">Uncharacterized protein</fullName>
    </submittedName>
</protein>